<dbReference type="OrthoDB" id="5871208at2759"/>
<name>A0A3P6Q5E2_CYLGO</name>
<dbReference type="EMBL" id="UYRV01000272">
    <property type="protein sequence ID" value="VDK43719.1"/>
    <property type="molecule type" value="Genomic_DNA"/>
</dbReference>
<accession>A0A3P6Q5E2</accession>
<organism evidence="1 2">
    <name type="scientific">Cylicostephanus goldi</name>
    <name type="common">Nematode worm</name>
    <dbReference type="NCBI Taxonomy" id="71465"/>
    <lineage>
        <taxon>Eukaryota</taxon>
        <taxon>Metazoa</taxon>
        <taxon>Ecdysozoa</taxon>
        <taxon>Nematoda</taxon>
        <taxon>Chromadorea</taxon>
        <taxon>Rhabditida</taxon>
        <taxon>Rhabditina</taxon>
        <taxon>Rhabditomorpha</taxon>
        <taxon>Strongyloidea</taxon>
        <taxon>Strongylidae</taxon>
        <taxon>Cylicostephanus</taxon>
    </lineage>
</organism>
<gene>
    <name evidence="1" type="ORF">CGOC_LOCUS212</name>
</gene>
<dbReference type="AlphaFoldDB" id="A0A3P6Q5E2"/>
<keyword evidence="2" id="KW-1185">Reference proteome</keyword>
<feature type="non-terminal residue" evidence="1">
    <location>
        <position position="1"/>
    </location>
</feature>
<sequence>LCASSCLYLQTVTDGKALQLIEGRSEFFHEAVLENPALFSQSFWYLGICDVDVAYRYLTSDRSAQRPGLFVIFSPLCLNPDPNDYRPFLLMFLCKKTGKTKEILKAERAGKLLLVTDVTKFLITLTPLQMLTITRSLLGHYELFGNRYHTLYDLVYHLSQTDSELPHRLIYETLSTVSLRTFERCAMGCSTIRSGRFVYDGCVLI</sequence>
<protein>
    <submittedName>
        <fullName evidence="1">Uncharacterized protein</fullName>
    </submittedName>
</protein>
<evidence type="ECO:0000313" key="2">
    <source>
        <dbReference type="Proteomes" id="UP000271889"/>
    </source>
</evidence>
<proteinExistence type="predicted"/>
<evidence type="ECO:0000313" key="1">
    <source>
        <dbReference type="EMBL" id="VDK43719.1"/>
    </source>
</evidence>
<reference evidence="1 2" key="1">
    <citation type="submission" date="2018-11" db="EMBL/GenBank/DDBJ databases">
        <authorList>
            <consortium name="Pathogen Informatics"/>
        </authorList>
    </citation>
    <scope>NUCLEOTIDE SEQUENCE [LARGE SCALE GENOMIC DNA]</scope>
</reference>
<dbReference type="Proteomes" id="UP000271889">
    <property type="component" value="Unassembled WGS sequence"/>
</dbReference>